<organism evidence="4 5">
    <name type="scientific">Mycoplasmopsis ciconiae</name>
    <dbReference type="NCBI Taxonomy" id="561067"/>
    <lineage>
        <taxon>Bacteria</taxon>
        <taxon>Bacillati</taxon>
        <taxon>Mycoplasmatota</taxon>
        <taxon>Mycoplasmoidales</taxon>
        <taxon>Metamycoplasmataceae</taxon>
        <taxon>Mycoplasmopsis</taxon>
    </lineage>
</organism>
<proteinExistence type="predicted"/>
<dbReference type="Proteomes" id="UP001344817">
    <property type="component" value="Unassembled WGS sequence"/>
</dbReference>
<dbReference type="RefSeq" id="WP_330500617.1">
    <property type="nucleotide sequence ID" value="NZ_JAZDWZ010000003.1"/>
</dbReference>
<keyword evidence="1" id="KW-0175">Coiled coil</keyword>
<keyword evidence="5" id="KW-1185">Reference proteome</keyword>
<comment type="caution">
    <text evidence="4">The sequence shown here is derived from an EMBL/GenBank/DDBJ whole genome shotgun (WGS) entry which is preliminary data.</text>
</comment>
<evidence type="ECO:0000256" key="2">
    <source>
        <dbReference type="SAM" id="MobiDB-lite"/>
    </source>
</evidence>
<evidence type="ECO:0000256" key="1">
    <source>
        <dbReference type="SAM" id="Coils"/>
    </source>
</evidence>
<evidence type="ECO:0000256" key="3">
    <source>
        <dbReference type="SAM" id="Phobius"/>
    </source>
</evidence>
<keyword evidence="3" id="KW-0812">Transmembrane</keyword>
<protein>
    <submittedName>
        <fullName evidence="4">Uncharacterized protein</fullName>
    </submittedName>
</protein>
<evidence type="ECO:0000313" key="5">
    <source>
        <dbReference type="Proteomes" id="UP001344817"/>
    </source>
</evidence>
<feature type="region of interest" description="Disordered" evidence="2">
    <location>
        <begin position="1"/>
        <end position="30"/>
    </location>
</feature>
<dbReference type="EMBL" id="JAZDWZ010000003">
    <property type="protein sequence ID" value="MEE3928204.1"/>
    <property type="molecule type" value="Genomic_DNA"/>
</dbReference>
<accession>A0ABU7ML08</accession>
<feature type="transmembrane region" description="Helical" evidence="3">
    <location>
        <begin position="42"/>
        <end position="61"/>
    </location>
</feature>
<gene>
    <name evidence="4" type="ORF">V2E24_01260</name>
</gene>
<name>A0ABU7ML08_9BACT</name>
<keyword evidence="3" id="KW-1133">Transmembrane helix</keyword>
<keyword evidence="3" id="KW-0472">Membrane</keyword>
<sequence>MNQNANNSNQNPDLNNQEPNNSNPLPNNNSSIKSKLAKNWRFVPLVLIVAAFGGATTYILVNRKSSLNQTISYNKELTSKIEQQFLKWEKEQKDNPQTQEAYNFFEKNDLLQYKYKALVVKFYTSANKVTESEEKELEATVEQIKQSFSAYLSERQKITSEIENEIQKIDNLNQKFAKATSNLNDQDYFKKVSQTALIEKDKLKSLSNAELTLEIAKVNNLLALEKIIDANVTLTKGSQDQVQKVITKKAQRFFAKVNDSIQMLNLEKSSMPGLEIFIQRLEDIKQQYEQSTNSANTVEQFLNVVQYTKEASKTIELALTLVQNKDQLNNYFDNLKNKLKTTFTQDQEQGYDLHSFKEEVDNYLSIDPTKIDSLNVLVIKTQELQRLIDKINDSAQIANRIV</sequence>
<evidence type="ECO:0000313" key="4">
    <source>
        <dbReference type="EMBL" id="MEE3928204.1"/>
    </source>
</evidence>
<feature type="coiled-coil region" evidence="1">
    <location>
        <begin position="127"/>
        <end position="182"/>
    </location>
</feature>
<reference evidence="4" key="1">
    <citation type="submission" date="2024-01" db="EMBL/GenBank/DDBJ databases">
        <title>Genome sequence of Mycoplasma ciconiae type strain DSM 25251.</title>
        <authorList>
            <person name="Spergser J."/>
        </authorList>
    </citation>
    <scope>NUCLEOTIDE SEQUENCE [LARGE SCALE GENOMIC DNA]</scope>
    <source>
        <strain evidence="4">DSM 25251</strain>
    </source>
</reference>